<keyword evidence="3" id="KW-1185">Reference proteome</keyword>
<proteinExistence type="predicted"/>
<sequence length="184" mass="20261">MLETEWARAEHGAQVRAFVAGLEPKNEADARESSEDFLPKPSQILSAVVTERSTFTRADVAEKVAELIRPGAISPEDMTVTVEGLVDAALTVHGTWSVTPEKSRELDNTQREGSQKYTTVEVVDEVERGVDMATARVERGVTAESIQPVEGELSPAQAEVPWVLFLGICLNFYYFLGWVVLPKL</sequence>
<keyword evidence="1" id="KW-0472">Membrane</keyword>
<dbReference type="Proteomes" id="UP000296352">
    <property type="component" value="Chromosome"/>
</dbReference>
<reference evidence="2 3" key="1">
    <citation type="submission" date="2019-04" db="EMBL/GenBank/DDBJ databases">
        <title>Corynebacterium endometrii sp. nov., isolated from the uterus of a cow with endometritis.</title>
        <authorList>
            <person name="Ballas P."/>
            <person name="Ruckert C."/>
            <person name="Wagener K."/>
            <person name="Drillich M."/>
            <person name="Kaempfer P."/>
            <person name="Busse H.-J."/>
            <person name="Ehling-Schulz M."/>
        </authorList>
    </citation>
    <scope>NUCLEOTIDE SEQUENCE [LARGE SCALE GENOMIC DNA]</scope>
    <source>
        <strain evidence="2 3">LMM-1653</strain>
    </source>
</reference>
<feature type="transmembrane region" description="Helical" evidence="1">
    <location>
        <begin position="162"/>
        <end position="181"/>
    </location>
</feature>
<dbReference type="KEGG" id="cee:CENDO_00930"/>
<keyword evidence="1" id="KW-0812">Transmembrane</keyword>
<protein>
    <submittedName>
        <fullName evidence="2">Uncharacterized protein</fullName>
    </submittedName>
</protein>
<gene>
    <name evidence="2" type="ORF">CENDO_00930</name>
</gene>
<accession>A0A4P7QDX2</accession>
<keyword evidence="1" id="KW-1133">Transmembrane helix</keyword>
<evidence type="ECO:0000313" key="2">
    <source>
        <dbReference type="EMBL" id="QCB27490.1"/>
    </source>
</evidence>
<name>A0A4P7QDX2_9CORY</name>
<evidence type="ECO:0000313" key="3">
    <source>
        <dbReference type="Proteomes" id="UP000296352"/>
    </source>
</evidence>
<dbReference type="EMBL" id="CP039247">
    <property type="protein sequence ID" value="QCB27490.1"/>
    <property type="molecule type" value="Genomic_DNA"/>
</dbReference>
<dbReference type="OrthoDB" id="4524286at2"/>
<evidence type="ECO:0000256" key="1">
    <source>
        <dbReference type="SAM" id="Phobius"/>
    </source>
</evidence>
<dbReference type="AlphaFoldDB" id="A0A4P7QDX2"/>
<dbReference type="RefSeq" id="WP_136140356.1">
    <property type="nucleotide sequence ID" value="NZ_CP039247.1"/>
</dbReference>
<organism evidence="2 3">
    <name type="scientific">Corynebacterium endometrii</name>
    <dbReference type="NCBI Taxonomy" id="2488819"/>
    <lineage>
        <taxon>Bacteria</taxon>
        <taxon>Bacillati</taxon>
        <taxon>Actinomycetota</taxon>
        <taxon>Actinomycetes</taxon>
        <taxon>Mycobacteriales</taxon>
        <taxon>Corynebacteriaceae</taxon>
        <taxon>Corynebacterium</taxon>
    </lineage>
</organism>